<proteinExistence type="predicted"/>
<accession>A0ABU7EGE9</accession>
<evidence type="ECO:0000313" key="2">
    <source>
        <dbReference type="Proteomes" id="UP001352852"/>
    </source>
</evidence>
<dbReference type="Proteomes" id="UP001352852">
    <property type="component" value="Unassembled WGS sequence"/>
</dbReference>
<protein>
    <submittedName>
        <fullName evidence="1">Uncharacterized protein</fullName>
    </submittedName>
</protein>
<evidence type="ECO:0000313" key="1">
    <source>
        <dbReference type="EMBL" id="MED6286332.1"/>
    </source>
</evidence>
<organism evidence="1 2">
    <name type="scientific">Characodon lateralis</name>
    <dbReference type="NCBI Taxonomy" id="208331"/>
    <lineage>
        <taxon>Eukaryota</taxon>
        <taxon>Metazoa</taxon>
        <taxon>Chordata</taxon>
        <taxon>Craniata</taxon>
        <taxon>Vertebrata</taxon>
        <taxon>Euteleostomi</taxon>
        <taxon>Actinopterygii</taxon>
        <taxon>Neopterygii</taxon>
        <taxon>Teleostei</taxon>
        <taxon>Neoteleostei</taxon>
        <taxon>Acanthomorphata</taxon>
        <taxon>Ovalentaria</taxon>
        <taxon>Atherinomorphae</taxon>
        <taxon>Cyprinodontiformes</taxon>
        <taxon>Goodeidae</taxon>
        <taxon>Characodon</taxon>
    </lineage>
</organism>
<gene>
    <name evidence="1" type="ORF">CHARACLAT_004911</name>
</gene>
<sequence length="127" mass="14248">MENKMLKKERKYDPPILLCNSAELFVLFYHQRLSVKVYWDEVMESLPTVIVFCVCQVQGNSICCLKSDSLHVMLAGLGFCQCSDDDQLCDRFFPASLHPLVTVAPSTPLNTAAYLGLKLILCLALLC</sequence>
<keyword evidence="2" id="KW-1185">Reference proteome</keyword>
<reference evidence="1 2" key="1">
    <citation type="submission" date="2021-06" db="EMBL/GenBank/DDBJ databases">
        <authorList>
            <person name="Palmer J.M."/>
        </authorList>
    </citation>
    <scope>NUCLEOTIDE SEQUENCE [LARGE SCALE GENOMIC DNA]</scope>
    <source>
        <strain evidence="1 2">CL_MEX2019</strain>
        <tissue evidence="1">Muscle</tissue>
    </source>
</reference>
<feature type="non-terminal residue" evidence="1">
    <location>
        <position position="127"/>
    </location>
</feature>
<name>A0ABU7EGE9_9TELE</name>
<comment type="caution">
    <text evidence="1">The sequence shown here is derived from an EMBL/GenBank/DDBJ whole genome shotgun (WGS) entry which is preliminary data.</text>
</comment>
<dbReference type="EMBL" id="JAHUTJ010057615">
    <property type="protein sequence ID" value="MED6286332.1"/>
    <property type="molecule type" value="Genomic_DNA"/>
</dbReference>